<protein>
    <submittedName>
        <fullName evidence="2">DUF1700 domain-containing protein</fullName>
    </submittedName>
</protein>
<feature type="transmembrane region" description="Helical" evidence="1">
    <location>
        <begin position="108"/>
        <end position="130"/>
    </location>
</feature>
<evidence type="ECO:0000256" key="1">
    <source>
        <dbReference type="SAM" id="Phobius"/>
    </source>
</evidence>
<evidence type="ECO:0000313" key="3">
    <source>
        <dbReference type="Proteomes" id="UP001335737"/>
    </source>
</evidence>
<feature type="transmembrane region" description="Helical" evidence="1">
    <location>
        <begin position="137"/>
        <end position="160"/>
    </location>
</feature>
<organism evidence="2 3">
    <name type="scientific">Virgibacillus tibetensis</name>
    <dbReference type="NCBI Taxonomy" id="3042313"/>
    <lineage>
        <taxon>Bacteria</taxon>
        <taxon>Bacillati</taxon>
        <taxon>Bacillota</taxon>
        <taxon>Bacilli</taxon>
        <taxon>Bacillales</taxon>
        <taxon>Bacillaceae</taxon>
        <taxon>Virgibacillus</taxon>
    </lineage>
</organism>
<feature type="transmembrane region" description="Helical" evidence="1">
    <location>
        <begin position="81"/>
        <end position="102"/>
    </location>
</feature>
<sequence length="186" mass="20616">MNKDQFFKKLNLSLKSLSSEERKDILQDFQEHFEIGRVEGKTEEEISDSLGSPNHIAKELMAAHYLEKVEDTSTAGNILRAMWAVIGLGFFNLVIVLGPFIALVSVIFAGWVSGVAFIISPLLVLIDLVLYPGTFQFFDLFFSIALTGLGLLIAIGMLFATRAVSNGFIRYLNFNAKLVKGGLKHE</sequence>
<keyword evidence="1" id="KW-1133">Transmembrane helix</keyword>
<accession>A0ABU6KIX4</accession>
<reference evidence="2 3" key="1">
    <citation type="journal article" date="2024" name="Int. J. Syst. Evol. Microbiol.">
        <title>Virgibacillus tibetensis sp. nov., isolated from salt lake on the Tibetan Plateau of China.</title>
        <authorList>
            <person name="Phurbu D."/>
            <person name="Liu Z.-X."/>
            <person name="Wang R."/>
            <person name="Zheng Y.-Y."/>
            <person name="Liu H.-C."/>
            <person name="Zhou Y.-G."/>
            <person name="Yu Y.-J."/>
            <person name="Li A.-H."/>
        </authorList>
    </citation>
    <scope>NUCLEOTIDE SEQUENCE [LARGE SCALE GENOMIC DNA]</scope>
    <source>
        <strain evidence="2 3">C22-A2</strain>
    </source>
</reference>
<dbReference type="Pfam" id="PF22564">
    <property type="entry name" value="HAAS"/>
    <property type="match status" value="1"/>
</dbReference>
<name>A0ABU6KIX4_9BACI</name>
<keyword evidence="1" id="KW-0812">Transmembrane</keyword>
<proteinExistence type="predicted"/>
<keyword evidence="3" id="KW-1185">Reference proteome</keyword>
<dbReference type="RefSeq" id="WP_327608386.1">
    <property type="nucleotide sequence ID" value="NZ_JARZFX010000008.1"/>
</dbReference>
<dbReference type="Proteomes" id="UP001335737">
    <property type="component" value="Unassembled WGS sequence"/>
</dbReference>
<evidence type="ECO:0000313" key="2">
    <source>
        <dbReference type="EMBL" id="MEC5424830.1"/>
    </source>
</evidence>
<gene>
    <name evidence="2" type="ORF">QGM71_15190</name>
</gene>
<comment type="caution">
    <text evidence="2">The sequence shown here is derived from an EMBL/GenBank/DDBJ whole genome shotgun (WGS) entry which is preliminary data.</text>
</comment>
<dbReference type="EMBL" id="JARZFX010000008">
    <property type="protein sequence ID" value="MEC5424830.1"/>
    <property type="molecule type" value="Genomic_DNA"/>
</dbReference>
<keyword evidence="1" id="KW-0472">Membrane</keyword>